<proteinExistence type="predicted"/>
<keyword evidence="2" id="KW-1185">Reference proteome</keyword>
<accession>A0ABQ7HZJ4</accession>
<dbReference type="Proteomes" id="UP001516464">
    <property type="component" value="Unassembled WGS sequence"/>
</dbReference>
<organism evidence="1 2">
    <name type="scientific">Astathelohania contejeani</name>
    <dbReference type="NCBI Taxonomy" id="164912"/>
    <lineage>
        <taxon>Eukaryota</taxon>
        <taxon>Fungi</taxon>
        <taxon>Fungi incertae sedis</taxon>
        <taxon>Microsporidia</taxon>
        <taxon>Astathelohaniidae</taxon>
        <taxon>Astathelohania</taxon>
    </lineage>
</organism>
<dbReference type="EMBL" id="SBIQ01000074">
    <property type="protein sequence ID" value="KAF7683556.1"/>
    <property type="molecule type" value="Genomic_DNA"/>
</dbReference>
<evidence type="ECO:0000313" key="2">
    <source>
        <dbReference type="Proteomes" id="UP001516464"/>
    </source>
</evidence>
<sequence>MINISPYNINLNKNCYNIMEKHEINIFTLPIIRNTVDLKNMINLYKNISLLQYISHNVEILSYISMLCYFHLSAFACDKMIKIINSENKRKLKKYIIFLINIVRNDVKLRREFTGSFGCQKLLDEYKLGIQVQNCLSLCVCFVDGQPTKFSHSFSKVVVLEVC</sequence>
<name>A0ABQ7HZJ4_9MICR</name>
<protein>
    <submittedName>
        <fullName evidence="1">Uncharacterized protein</fullName>
    </submittedName>
</protein>
<comment type="caution">
    <text evidence="1">The sequence shown here is derived from an EMBL/GenBank/DDBJ whole genome shotgun (WGS) entry which is preliminary data.</text>
</comment>
<evidence type="ECO:0000313" key="1">
    <source>
        <dbReference type="EMBL" id="KAF7683556.1"/>
    </source>
</evidence>
<gene>
    <name evidence="1" type="ORF">TCON_1224</name>
</gene>
<reference evidence="1 2" key="1">
    <citation type="submission" date="2019-01" db="EMBL/GenBank/DDBJ databases">
        <title>Genomes sequencing and comparative genomics of infectious freshwater microsporidia, Cucumispora dikerogammari and Thelohania contejeani.</title>
        <authorList>
            <person name="Cormier A."/>
            <person name="Giraud I."/>
            <person name="Wattier R."/>
            <person name="Teixeira M."/>
            <person name="Grandjean F."/>
            <person name="Rigaud T."/>
            <person name="Cordaux R."/>
        </authorList>
    </citation>
    <scope>NUCLEOTIDE SEQUENCE [LARGE SCALE GENOMIC DNA]</scope>
    <source>
        <strain evidence="1">T1</strain>
        <tissue evidence="1">Spores</tissue>
    </source>
</reference>